<evidence type="ECO:0000256" key="1">
    <source>
        <dbReference type="SAM" id="MobiDB-lite"/>
    </source>
</evidence>
<reference evidence="2 3" key="1">
    <citation type="submission" date="2018-11" db="EMBL/GenBank/DDBJ databases">
        <authorList>
            <consortium name="Pathogen Informatics"/>
        </authorList>
    </citation>
    <scope>NUCLEOTIDE SEQUENCE [LARGE SCALE GENOMIC DNA]</scope>
</reference>
<dbReference type="AlphaFoldDB" id="A0A3P7LIR9"/>
<proteinExistence type="predicted"/>
<protein>
    <submittedName>
        <fullName evidence="2">Uncharacterized protein</fullName>
    </submittedName>
</protein>
<organism evidence="2 3">
    <name type="scientific">Strongylus vulgaris</name>
    <name type="common">Blood worm</name>
    <dbReference type="NCBI Taxonomy" id="40348"/>
    <lineage>
        <taxon>Eukaryota</taxon>
        <taxon>Metazoa</taxon>
        <taxon>Ecdysozoa</taxon>
        <taxon>Nematoda</taxon>
        <taxon>Chromadorea</taxon>
        <taxon>Rhabditida</taxon>
        <taxon>Rhabditina</taxon>
        <taxon>Rhabditomorpha</taxon>
        <taxon>Strongyloidea</taxon>
        <taxon>Strongylidae</taxon>
        <taxon>Strongylus</taxon>
    </lineage>
</organism>
<feature type="compositionally biased region" description="Basic and acidic residues" evidence="1">
    <location>
        <begin position="213"/>
        <end position="223"/>
    </location>
</feature>
<dbReference type="OrthoDB" id="5855375at2759"/>
<name>A0A3P7LIR9_STRVU</name>
<dbReference type="EMBL" id="UYYB01104196">
    <property type="protein sequence ID" value="VDM79172.1"/>
    <property type="molecule type" value="Genomic_DNA"/>
</dbReference>
<gene>
    <name evidence="2" type="ORF">SVUK_LOCUS14170</name>
</gene>
<evidence type="ECO:0000313" key="3">
    <source>
        <dbReference type="Proteomes" id="UP000270094"/>
    </source>
</evidence>
<sequence>MPHLEKASIKLVGRETVISGAAARANNTFVREVDPTPLRDFDAELVRSGNAVLGSPTFKQFSAPILVPASTDENEEVMDSEHVDPAPDTDTVEKIAISKKKNIEQQKEYDLSRRAQIDLERLISEIKAQESVDLIGEHPAAATIDLPRATISGARKSRPGYSNAKLISLSGTARVHDGEMTRKRSTAKLVQLKKKRSFGRVGATTRQASDFDPWERMGQRRSA</sequence>
<evidence type="ECO:0000313" key="2">
    <source>
        <dbReference type="EMBL" id="VDM79172.1"/>
    </source>
</evidence>
<dbReference type="Proteomes" id="UP000270094">
    <property type="component" value="Unassembled WGS sequence"/>
</dbReference>
<accession>A0A3P7LIR9</accession>
<feature type="region of interest" description="Disordered" evidence="1">
    <location>
        <begin position="200"/>
        <end position="223"/>
    </location>
</feature>
<keyword evidence="3" id="KW-1185">Reference proteome</keyword>